<keyword evidence="6" id="KW-0460">Magnesium</keyword>
<dbReference type="InterPro" id="IPR019987">
    <property type="entry name" value="GTP-bd_ribosome_bio_YsxC"/>
</dbReference>
<dbReference type="PANTHER" id="PTHR11649:SF13">
    <property type="entry name" value="ENGB-TYPE G DOMAIN-CONTAINING PROTEIN"/>
    <property type="match status" value="1"/>
</dbReference>
<dbReference type="GO" id="GO:0005525">
    <property type="term" value="F:GTP binding"/>
    <property type="evidence" value="ECO:0007669"/>
    <property type="project" value="UniProtKB-KW"/>
</dbReference>
<evidence type="ECO:0000313" key="13">
    <source>
        <dbReference type="RefSeq" id="XP_026190349.1"/>
    </source>
</evidence>
<accession>A0A6P6RS20</accession>
<reference evidence="13" key="1">
    <citation type="submission" date="2025-08" db="UniProtKB">
        <authorList>
            <consortium name="RefSeq"/>
        </authorList>
    </citation>
    <scope>IDENTIFICATION</scope>
</reference>
<dbReference type="InterPro" id="IPR030393">
    <property type="entry name" value="G_ENGB_dom"/>
</dbReference>
<dbReference type="NCBIfam" id="TIGR03598">
    <property type="entry name" value="GTPase_YsxC"/>
    <property type="match status" value="1"/>
</dbReference>
<dbReference type="GO" id="GO:0046872">
    <property type="term" value="F:metal ion binding"/>
    <property type="evidence" value="ECO:0007669"/>
    <property type="project" value="UniProtKB-KW"/>
</dbReference>
<feature type="region of interest" description="Disordered" evidence="10">
    <location>
        <begin position="602"/>
        <end position="649"/>
    </location>
</feature>
<gene>
    <name evidence="13" type="primary">LOC34619239</name>
</gene>
<dbReference type="SUPFAM" id="SSF52540">
    <property type="entry name" value="P-loop containing nucleoside triphosphate hydrolases"/>
    <property type="match status" value="1"/>
</dbReference>
<keyword evidence="12" id="KW-1185">Reference proteome</keyword>
<protein>
    <submittedName>
        <fullName evidence="13">Uncharacterized protein LOC34619239</fullName>
    </submittedName>
</protein>
<dbReference type="Pfam" id="PF01926">
    <property type="entry name" value="MMR_HSR1"/>
    <property type="match status" value="1"/>
</dbReference>
<dbReference type="RefSeq" id="XP_026190349.1">
    <property type="nucleotide sequence ID" value="XM_026334564.1"/>
</dbReference>
<keyword evidence="8" id="KW-0717">Septation</keyword>
<dbReference type="InterPro" id="IPR027417">
    <property type="entry name" value="P-loop_NTPase"/>
</dbReference>
<dbReference type="InterPro" id="IPR006073">
    <property type="entry name" value="GTP-bd"/>
</dbReference>
<evidence type="ECO:0000256" key="6">
    <source>
        <dbReference type="ARBA" id="ARBA00022842"/>
    </source>
</evidence>
<evidence type="ECO:0000256" key="2">
    <source>
        <dbReference type="ARBA" id="ARBA00009638"/>
    </source>
</evidence>
<keyword evidence="3" id="KW-0132">Cell division</keyword>
<feature type="compositionally biased region" description="Low complexity" evidence="10">
    <location>
        <begin position="450"/>
        <end position="464"/>
    </location>
</feature>
<dbReference type="CDD" id="cd01876">
    <property type="entry name" value="YihA_EngB"/>
    <property type="match status" value="1"/>
</dbReference>
<evidence type="ECO:0000256" key="3">
    <source>
        <dbReference type="ARBA" id="ARBA00022618"/>
    </source>
</evidence>
<evidence type="ECO:0000313" key="12">
    <source>
        <dbReference type="Proteomes" id="UP000515125"/>
    </source>
</evidence>
<keyword evidence="4" id="KW-0479">Metal-binding</keyword>
<keyword evidence="9" id="KW-0131">Cell cycle</keyword>
<feature type="region of interest" description="Disordered" evidence="10">
    <location>
        <begin position="973"/>
        <end position="993"/>
    </location>
</feature>
<dbReference type="OrthoDB" id="391988at2759"/>
<evidence type="ECO:0000256" key="7">
    <source>
        <dbReference type="ARBA" id="ARBA00023134"/>
    </source>
</evidence>
<dbReference type="GO" id="GO:0051301">
    <property type="term" value="P:cell division"/>
    <property type="evidence" value="ECO:0007669"/>
    <property type="project" value="UniProtKB-KW"/>
</dbReference>
<dbReference type="GeneID" id="34619239"/>
<keyword evidence="7" id="KW-0342">GTP-binding</keyword>
<evidence type="ECO:0000256" key="1">
    <source>
        <dbReference type="ARBA" id="ARBA00001946"/>
    </source>
</evidence>
<evidence type="ECO:0000256" key="10">
    <source>
        <dbReference type="SAM" id="MobiDB-lite"/>
    </source>
</evidence>
<dbReference type="HAMAP" id="MF_00321">
    <property type="entry name" value="GTPase_EngB"/>
    <property type="match status" value="1"/>
</dbReference>
<evidence type="ECO:0000259" key="11">
    <source>
        <dbReference type="PROSITE" id="PS51706"/>
    </source>
</evidence>
<evidence type="ECO:0000256" key="9">
    <source>
        <dbReference type="ARBA" id="ARBA00023306"/>
    </source>
</evidence>
<sequence>MAGILGAPSCAFKMLARGVWSLFPPALRGPPPLPTQGYHIPDPLLTVQSLQSHALAPSTFRSKGNTVLLWVNGGLKGWTESSTALLIAGEKAGKDPQLLAPGLCEIWSGRKMMATLRPSQGPLASSEGGNPAKEETLVQRVPLRRKIQAIKRLDPKFQRDVLSQGLGRPRCQQAQRLLKRGDPKSVSARCPLFLHQLKPRLHLWAKALTAQALPPPLYPEVAFAGRSNAGKSTLINELCGRSGTAGVSKRPGSTQELFFFKAGSPCSLCLVDLPGYGYAEAEPSKRLQWTEMSLFYLKTRPNLKRVFLLVDARWGLRESDLCLLAFFERHRIPFQLVLTKADLPEQKFLIKVLQIVGEEQRRFKGCAGPPLAVSALRHRGLDPLRAEIDKLRLSKEVVLGRLRLKASSRSPLACLHAANLVEAQRLKKELRTRAKAKGSSSAGGPLETSASQAREAQAAAPESAAHADDPVARALWRWGAHLPEGFGKVLTGKQPQIPRDLIDTASSDNPMPGPSCSEMLEEGAVRNALNSAHHRRHAVCVVDDVQNIVSQDLETHNPDKHVPEASAVVAALDRAAGALPLPDVSYAKALIKNFPPPGLGLTLQTDTQVDKQPRSGRNATADVVLQHSEDSRARAASEGTAISPRGDVCNSHSLASPYDGSSFKEFRMASPGATDVLEGDKTQLSCGAVCVNKTALPLIQGEVGPALPMVAVQRCAGKENDLALEETRDVTADEMVSLGSRGKFSSRPLDALRAKEWRARRVSKSAVEIDMRLPGSETASSRTFVHLETGCKVLDESMLPPGQVQGPKSAPTAGAACSFPDLSAVFAFRRQPNIRCRKDTTIRRPPPFATTGADVILDEETLAAEALMKNHTGNGGRVEGAPDACAHTGLYELDMQRSFERKWCKELLPIGHSEDLRDRKNIEPQQQNASRAASWNTRKGSLNPFRIPADYIMTREDCNKPLATRMAFEVRLQRAQEEPRPSESPPVSEGRDLSSADSLLFSAAQRRQEHRLRALTTKTGRRDARSKEMTWDVAYRKWVRWAKAHPHLARSVPRPSKARLYADFRQQLQKAMYCYIATLHIVIARRRLVFGNAC</sequence>
<dbReference type="Proteomes" id="UP000515125">
    <property type="component" value="Unplaced"/>
</dbReference>
<comment type="similarity">
    <text evidence="2">Belongs to the TRAFAC class TrmE-Era-EngA-EngB-Septin-like GTPase superfamily. EngB GTPase family.</text>
</comment>
<evidence type="ECO:0000256" key="4">
    <source>
        <dbReference type="ARBA" id="ARBA00022723"/>
    </source>
</evidence>
<comment type="cofactor">
    <cofactor evidence="1">
        <name>Mg(2+)</name>
        <dbReference type="ChEBI" id="CHEBI:18420"/>
    </cofactor>
</comment>
<dbReference type="PROSITE" id="PS51706">
    <property type="entry name" value="G_ENGB"/>
    <property type="match status" value="1"/>
</dbReference>
<proteinExistence type="inferred from homology"/>
<keyword evidence="5" id="KW-0547">Nucleotide-binding</keyword>
<dbReference type="Gene3D" id="3.40.50.300">
    <property type="entry name" value="P-loop containing nucleotide triphosphate hydrolases"/>
    <property type="match status" value="1"/>
</dbReference>
<dbReference type="PANTHER" id="PTHR11649">
    <property type="entry name" value="MSS1/TRME-RELATED GTP-BINDING PROTEIN"/>
    <property type="match status" value="1"/>
</dbReference>
<feature type="region of interest" description="Disordered" evidence="10">
    <location>
        <begin position="431"/>
        <end position="466"/>
    </location>
</feature>
<organism evidence="12 13">
    <name type="scientific">Cyclospora cayetanensis</name>
    <dbReference type="NCBI Taxonomy" id="88456"/>
    <lineage>
        <taxon>Eukaryota</taxon>
        <taxon>Sar</taxon>
        <taxon>Alveolata</taxon>
        <taxon>Apicomplexa</taxon>
        <taxon>Conoidasida</taxon>
        <taxon>Coccidia</taxon>
        <taxon>Eucoccidiorida</taxon>
        <taxon>Eimeriorina</taxon>
        <taxon>Eimeriidae</taxon>
        <taxon>Cyclospora</taxon>
    </lineage>
</organism>
<evidence type="ECO:0000256" key="5">
    <source>
        <dbReference type="ARBA" id="ARBA00022741"/>
    </source>
</evidence>
<name>A0A6P6RS20_9EIME</name>
<feature type="domain" description="EngB-type G" evidence="11">
    <location>
        <begin position="217"/>
        <end position="394"/>
    </location>
</feature>
<dbReference type="AlphaFoldDB" id="A0A6P6RS20"/>
<evidence type="ECO:0000256" key="8">
    <source>
        <dbReference type="ARBA" id="ARBA00023210"/>
    </source>
</evidence>